<dbReference type="SUPFAM" id="SSF53335">
    <property type="entry name" value="S-adenosyl-L-methionine-dependent methyltransferases"/>
    <property type="match status" value="1"/>
</dbReference>
<feature type="binding site" evidence="6">
    <location>
        <position position="187"/>
    </location>
    <ligand>
        <name>S-adenosyl-L-methionine</name>
        <dbReference type="ChEBI" id="CHEBI:59789"/>
    </ligand>
</feature>
<dbReference type="PROSITE" id="PS51686">
    <property type="entry name" value="SAM_MT_RSMB_NOP"/>
    <property type="match status" value="1"/>
</dbReference>
<dbReference type="InterPro" id="IPR018314">
    <property type="entry name" value="RsmB/NOL1/NOP2-like_CS"/>
</dbReference>
<feature type="binding site" evidence="6">
    <location>
        <position position="205"/>
    </location>
    <ligand>
        <name>S-adenosyl-L-methionine</name>
        <dbReference type="ChEBI" id="CHEBI:59789"/>
    </ligand>
</feature>
<dbReference type="EMBL" id="MFPX01000015">
    <property type="protein sequence ID" value="OGH66577.1"/>
    <property type="molecule type" value="Genomic_DNA"/>
</dbReference>
<accession>A0A1F6M4J9</accession>
<dbReference type="PRINTS" id="PR02008">
    <property type="entry name" value="RCMTFAMILY"/>
</dbReference>
<comment type="similarity">
    <text evidence="1 6">Belongs to the class I-like SAM-binding methyltransferase superfamily. RsmB/NOP family.</text>
</comment>
<name>A0A1F6M4J9_9BACT</name>
<feature type="binding site" evidence="6">
    <location>
        <position position="153"/>
    </location>
    <ligand>
        <name>S-adenosyl-L-methionine</name>
        <dbReference type="ChEBI" id="CHEBI:59789"/>
    </ligand>
</feature>
<protein>
    <recommendedName>
        <fullName evidence="7">SAM-dependent MTase RsmB/NOP-type domain-containing protein</fullName>
    </recommendedName>
</protein>
<evidence type="ECO:0000259" key="7">
    <source>
        <dbReference type="PROSITE" id="PS51686"/>
    </source>
</evidence>
<reference evidence="8 9" key="1">
    <citation type="journal article" date="2016" name="Nat. Commun.">
        <title>Thousands of microbial genomes shed light on interconnected biogeochemical processes in an aquifer system.</title>
        <authorList>
            <person name="Anantharaman K."/>
            <person name="Brown C.T."/>
            <person name="Hug L.A."/>
            <person name="Sharon I."/>
            <person name="Castelle C.J."/>
            <person name="Probst A.J."/>
            <person name="Thomas B.C."/>
            <person name="Singh A."/>
            <person name="Wilkins M.J."/>
            <person name="Karaoz U."/>
            <person name="Brodie E.L."/>
            <person name="Williams K.H."/>
            <person name="Hubbard S.S."/>
            <person name="Banfield J.F."/>
        </authorList>
    </citation>
    <scope>NUCLEOTIDE SEQUENCE [LARGE SCALE GENOMIC DNA]</scope>
</reference>
<dbReference type="PANTHER" id="PTHR22807:SF61">
    <property type="entry name" value="NOL1_NOP2_SUN FAMILY PROTEIN _ ANTITERMINATION NUSB DOMAIN-CONTAINING PROTEIN"/>
    <property type="match status" value="1"/>
</dbReference>
<dbReference type="AlphaFoldDB" id="A0A1F6M4J9"/>
<evidence type="ECO:0000256" key="4">
    <source>
        <dbReference type="ARBA" id="ARBA00022691"/>
    </source>
</evidence>
<evidence type="ECO:0000313" key="9">
    <source>
        <dbReference type="Proteomes" id="UP000178742"/>
    </source>
</evidence>
<keyword evidence="5 6" id="KW-0694">RNA-binding</keyword>
<evidence type="ECO:0000256" key="5">
    <source>
        <dbReference type="ARBA" id="ARBA00022884"/>
    </source>
</evidence>
<dbReference type="InterPro" id="IPR011023">
    <property type="entry name" value="Nop2p"/>
</dbReference>
<dbReference type="GO" id="GO:0001510">
    <property type="term" value="P:RNA methylation"/>
    <property type="evidence" value="ECO:0007669"/>
    <property type="project" value="InterPro"/>
</dbReference>
<dbReference type="GO" id="GO:0008173">
    <property type="term" value="F:RNA methyltransferase activity"/>
    <property type="evidence" value="ECO:0007669"/>
    <property type="project" value="InterPro"/>
</dbReference>
<dbReference type="InterPro" id="IPR023267">
    <property type="entry name" value="RCMT"/>
</dbReference>
<evidence type="ECO:0000256" key="3">
    <source>
        <dbReference type="ARBA" id="ARBA00022679"/>
    </source>
</evidence>
<dbReference type="PROSITE" id="PS01153">
    <property type="entry name" value="NOL1_NOP2_SUN"/>
    <property type="match status" value="1"/>
</dbReference>
<organism evidence="8 9">
    <name type="scientific">Candidatus Magasanikbacteria bacterium RIFCSPHIGHO2_02_FULL_41_13</name>
    <dbReference type="NCBI Taxonomy" id="1798676"/>
    <lineage>
        <taxon>Bacteria</taxon>
        <taxon>Candidatus Magasanikiibacteriota</taxon>
    </lineage>
</organism>
<dbReference type="Proteomes" id="UP000178742">
    <property type="component" value="Unassembled WGS sequence"/>
</dbReference>
<comment type="caution">
    <text evidence="6">Lacks conserved residue(s) required for the propagation of feature annotation.</text>
</comment>
<dbReference type="PANTHER" id="PTHR22807">
    <property type="entry name" value="NOP2 YEAST -RELATED NOL1/NOP2/FMU SUN DOMAIN-CONTAINING"/>
    <property type="match status" value="1"/>
</dbReference>
<dbReference type="GO" id="GO:0006396">
    <property type="term" value="P:RNA processing"/>
    <property type="evidence" value="ECO:0007669"/>
    <property type="project" value="InterPro"/>
</dbReference>
<feature type="active site" description="Nucleophile" evidence="6">
    <location>
        <position position="259"/>
    </location>
</feature>
<keyword evidence="2 6" id="KW-0489">Methyltransferase</keyword>
<dbReference type="InterPro" id="IPR001678">
    <property type="entry name" value="MeTrfase_RsmB-F_NOP2_dom"/>
</dbReference>
<evidence type="ECO:0000256" key="1">
    <source>
        <dbReference type="ARBA" id="ARBA00007494"/>
    </source>
</evidence>
<feature type="domain" description="SAM-dependent MTase RsmB/NOP-type" evidence="7">
    <location>
        <begin position="37"/>
        <end position="334"/>
    </location>
</feature>
<dbReference type="GO" id="GO:0008757">
    <property type="term" value="F:S-adenosylmethionine-dependent methyltransferase activity"/>
    <property type="evidence" value="ECO:0007669"/>
    <property type="project" value="InterPro"/>
</dbReference>
<dbReference type="Gene3D" id="3.40.50.150">
    <property type="entry name" value="Vaccinia Virus protein VP39"/>
    <property type="match status" value="1"/>
</dbReference>
<proteinExistence type="inferred from homology"/>
<evidence type="ECO:0000256" key="6">
    <source>
        <dbReference type="PROSITE-ProRule" id="PRU01023"/>
    </source>
</evidence>
<evidence type="ECO:0000313" key="8">
    <source>
        <dbReference type="EMBL" id="OGH66577.1"/>
    </source>
</evidence>
<keyword evidence="3 6" id="KW-0808">Transferase</keyword>
<dbReference type="STRING" id="1798676.A3B90_00900"/>
<dbReference type="Pfam" id="PF01189">
    <property type="entry name" value="Methyltr_RsmB-F"/>
    <property type="match status" value="1"/>
</dbReference>
<dbReference type="InterPro" id="IPR049560">
    <property type="entry name" value="MeTrfase_RsmB-F_NOP2_cat"/>
</dbReference>
<evidence type="ECO:0000256" key="2">
    <source>
        <dbReference type="ARBA" id="ARBA00022603"/>
    </source>
</evidence>
<dbReference type="GO" id="GO:0003723">
    <property type="term" value="F:RNA binding"/>
    <property type="evidence" value="ECO:0007669"/>
    <property type="project" value="UniProtKB-UniRule"/>
</dbReference>
<keyword evidence="4 6" id="KW-0949">S-adenosyl-L-methionine</keyword>
<gene>
    <name evidence="8" type="ORF">A3B90_00900</name>
</gene>
<comment type="caution">
    <text evidence="8">The sequence shown here is derived from an EMBL/GenBank/DDBJ whole genome shotgun (WGS) entry which is preliminary data.</text>
</comment>
<sequence>MGKIHKRRNRKITENTEIPVSFWERLSLIVGPANLDQIKVTFKTKPSTFRVNTIKARKEDVVKELADLGFKFQEVSWCLGSYILENKTKREMVDLPMYQEGKIYMQSLASMVPPLMLDPKAGEMLLDLTAAPGSKTSQMAAMMTQKGTLIANDNSKIRFFKLKHNMELLGVVNDAKADWHFELRQEDGCDLCGDYLNTFDKILVDAPCSAEARFLEDDPKTFSYWGEKKVKEMAMKQRKLLFSAWYALKPGGTLVYSTCTFSPEENEVQISRLLNRFPDEARIEDISGVLPGLKHFSGLKSWKERTFHPDITKALRIFPTNEIEGFFVAKIKKSEKS</sequence>
<dbReference type="Gene3D" id="3.30.70.1170">
    <property type="entry name" value="Sun protein, domain 3"/>
    <property type="match status" value="1"/>
</dbReference>
<dbReference type="NCBIfam" id="TIGR00446">
    <property type="entry name" value="nop2p"/>
    <property type="match status" value="1"/>
</dbReference>
<dbReference type="InterPro" id="IPR029063">
    <property type="entry name" value="SAM-dependent_MTases_sf"/>
</dbReference>